<dbReference type="EMBL" id="CAFBNE010000276">
    <property type="protein sequence ID" value="CAB4976745.1"/>
    <property type="molecule type" value="Genomic_DNA"/>
</dbReference>
<organism evidence="1">
    <name type="scientific">freshwater metagenome</name>
    <dbReference type="NCBI Taxonomy" id="449393"/>
    <lineage>
        <taxon>unclassified sequences</taxon>
        <taxon>metagenomes</taxon>
        <taxon>ecological metagenomes</taxon>
    </lineage>
</organism>
<reference evidence="1" key="1">
    <citation type="submission" date="2020-05" db="EMBL/GenBank/DDBJ databases">
        <authorList>
            <person name="Chiriac C."/>
            <person name="Salcher M."/>
            <person name="Ghai R."/>
            <person name="Kavagutti S V."/>
        </authorList>
    </citation>
    <scope>NUCLEOTIDE SEQUENCE</scope>
</reference>
<accession>A0A6J7MAI1</accession>
<proteinExistence type="predicted"/>
<sequence length="88" mass="9879">MPTVARRPCQHCGSRGFAYRHCDAEAMRLHLAEVATMVSPGKHALLLLDRASWNLPDHLILPSKITIVPQPPRCTGLKPVENVWPFTR</sequence>
<evidence type="ECO:0000313" key="1">
    <source>
        <dbReference type="EMBL" id="CAB4976745.1"/>
    </source>
</evidence>
<name>A0A6J7MAI1_9ZZZZ</name>
<protein>
    <submittedName>
        <fullName evidence="1">Unannotated protein</fullName>
    </submittedName>
</protein>
<dbReference type="AlphaFoldDB" id="A0A6J7MAI1"/>
<gene>
    <name evidence="1" type="ORF">UFOPK3772_03728</name>
</gene>